<keyword evidence="6" id="KW-0631">Potassium channel</keyword>
<dbReference type="PANTHER" id="PTHR12454">
    <property type="entry name" value="TRIMERIC INTRACELLULAR CATION CHANNEL"/>
    <property type="match status" value="1"/>
</dbReference>
<evidence type="ECO:0000256" key="4">
    <source>
        <dbReference type="ARBA" id="ARBA00022538"/>
    </source>
</evidence>
<keyword evidence="5 12" id="KW-0812">Transmembrane</keyword>
<evidence type="ECO:0000313" key="13">
    <source>
        <dbReference type="EMBL" id="GHP06368.1"/>
    </source>
</evidence>
<dbReference type="GO" id="GO:0016020">
    <property type="term" value="C:membrane"/>
    <property type="evidence" value="ECO:0007669"/>
    <property type="project" value="InterPro"/>
</dbReference>
<protein>
    <submittedName>
        <fullName evidence="13">Uncharacterized protein</fullName>
    </submittedName>
</protein>
<organism evidence="13 14">
    <name type="scientific">Pycnococcus provasolii</name>
    <dbReference type="NCBI Taxonomy" id="41880"/>
    <lineage>
        <taxon>Eukaryota</taxon>
        <taxon>Viridiplantae</taxon>
        <taxon>Chlorophyta</taxon>
        <taxon>Pseudoscourfieldiophyceae</taxon>
        <taxon>Pseudoscourfieldiales</taxon>
        <taxon>Pycnococcaceae</taxon>
        <taxon>Pycnococcus</taxon>
    </lineage>
</organism>
<evidence type="ECO:0000256" key="5">
    <source>
        <dbReference type="ARBA" id="ARBA00022692"/>
    </source>
</evidence>
<keyword evidence="7" id="KW-0630">Potassium</keyword>
<dbReference type="PANTHER" id="PTHR12454:SF11">
    <property type="entry name" value="GH25683P"/>
    <property type="match status" value="1"/>
</dbReference>
<evidence type="ECO:0000313" key="14">
    <source>
        <dbReference type="Proteomes" id="UP000660262"/>
    </source>
</evidence>
<feature type="transmembrane region" description="Helical" evidence="12">
    <location>
        <begin position="56"/>
        <end position="78"/>
    </location>
</feature>
<evidence type="ECO:0000256" key="2">
    <source>
        <dbReference type="ARBA" id="ARBA00005766"/>
    </source>
</evidence>
<keyword evidence="8 12" id="KW-1133">Transmembrane helix</keyword>
<dbReference type="EMBL" id="BNJQ01000012">
    <property type="protein sequence ID" value="GHP06368.1"/>
    <property type="molecule type" value="Genomic_DNA"/>
</dbReference>
<keyword evidence="10 12" id="KW-0472">Membrane</keyword>
<comment type="subcellular location">
    <subcellularLocation>
        <location evidence="1">Endomembrane system</location>
        <topology evidence="1">Multi-pass membrane protein</topology>
    </subcellularLocation>
</comment>
<evidence type="ECO:0000256" key="3">
    <source>
        <dbReference type="ARBA" id="ARBA00022448"/>
    </source>
</evidence>
<feature type="transmembrane region" description="Helical" evidence="12">
    <location>
        <begin position="90"/>
        <end position="111"/>
    </location>
</feature>
<keyword evidence="11" id="KW-0407">Ion channel</keyword>
<keyword evidence="9" id="KW-0406">Ion transport</keyword>
<name>A0A830HHN8_9CHLO</name>
<dbReference type="GO" id="GO:0005267">
    <property type="term" value="F:potassium channel activity"/>
    <property type="evidence" value="ECO:0007669"/>
    <property type="project" value="UniProtKB-KW"/>
</dbReference>
<gene>
    <name evidence="13" type="ORF">PPROV_000511300</name>
</gene>
<feature type="transmembrane region" description="Helical" evidence="12">
    <location>
        <begin position="23"/>
        <end position="44"/>
    </location>
</feature>
<dbReference type="GO" id="GO:0012505">
    <property type="term" value="C:endomembrane system"/>
    <property type="evidence" value="ECO:0007669"/>
    <property type="project" value="UniProtKB-SubCell"/>
</dbReference>
<comment type="similarity">
    <text evidence="2">Belongs to the TMEM38 family.</text>
</comment>
<dbReference type="GO" id="GO:0042802">
    <property type="term" value="F:identical protein binding"/>
    <property type="evidence" value="ECO:0007669"/>
    <property type="project" value="InterPro"/>
</dbReference>
<accession>A0A830HHN8</accession>
<keyword evidence="14" id="KW-1185">Reference proteome</keyword>
<evidence type="ECO:0000256" key="8">
    <source>
        <dbReference type="ARBA" id="ARBA00022989"/>
    </source>
</evidence>
<reference evidence="13" key="1">
    <citation type="submission" date="2020-10" db="EMBL/GenBank/DDBJ databases">
        <title>Unveiling of a novel bifunctional photoreceptor, Dualchrome1, isolated from a cosmopolitan green alga.</title>
        <authorList>
            <person name="Suzuki S."/>
            <person name="Kawachi M."/>
        </authorList>
    </citation>
    <scope>NUCLEOTIDE SEQUENCE</scope>
    <source>
        <strain evidence="13">NIES 2893</strain>
    </source>
</reference>
<evidence type="ECO:0000256" key="1">
    <source>
        <dbReference type="ARBA" id="ARBA00004127"/>
    </source>
</evidence>
<dbReference type="InterPro" id="IPR007866">
    <property type="entry name" value="TRIC_channel"/>
</dbReference>
<dbReference type="Proteomes" id="UP000660262">
    <property type="component" value="Unassembled WGS sequence"/>
</dbReference>
<evidence type="ECO:0000256" key="10">
    <source>
        <dbReference type="ARBA" id="ARBA00023136"/>
    </source>
</evidence>
<evidence type="ECO:0000256" key="6">
    <source>
        <dbReference type="ARBA" id="ARBA00022826"/>
    </source>
</evidence>
<dbReference type="AlphaFoldDB" id="A0A830HHN8"/>
<evidence type="ECO:0000256" key="9">
    <source>
        <dbReference type="ARBA" id="ARBA00023065"/>
    </source>
</evidence>
<proteinExistence type="inferred from homology"/>
<comment type="caution">
    <text evidence="13">The sequence shown here is derived from an EMBL/GenBank/DDBJ whole genome shotgun (WGS) entry which is preliminary data.</text>
</comment>
<evidence type="ECO:0000256" key="11">
    <source>
        <dbReference type="ARBA" id="ARBA00023303"/>
    </source>
</evidence>
<dbReference type="Pfam" id="PF05197">
    <property type="entry name" value="TRIC"/>
    <property type="match status" value="1"/>
</dbReference>
<keyword evidence="3" id="KW-0813">Transport</keyword>
<evidence type="ECO:0000256" key="12">
    <source>
        <dbReference type="SAM" id="Phobius"/>
    </source>
</evidence>
<keyword evidence="4" id="KW-0633">Potassium transport</keyword>
<sequence length="364" mass="38392">MSADASPAAAPLFPDTDARLLDLAARLAAVPLALQLCMHSFYVCARIRATWIHRPYLQSLLVSFLAAYGGGILSSLLLGEACSPLKMDALILAHIVAWYAYGYLPLVRVLVNLPVIRVMFGIYSNVLRAGLISMLVDEVNEKLGTSSNAMALIVATLGGSGGKFLLDAAHRLHFGQARTHGASGVPNVDDESAPAADEFAPELRCPSYSSRSALCCAVIQLTVVHRMNLLSPAAGAALNATLLVVNSLYVEMYGTEAYDVTGYLSGIFHALTGIPDPAPTGKSAIATQTDAPGVLQTTEVSLPALTATAHTSPMGSPPIDFYDPNAPLFLTTPVSAMPSANRDARDYGLGYRESATVASTLRSR</sequence>
<evidence type="ECO:0000256" key="7">
    <source>
        <dbReference type="ARBA" id="ARBA00022958"/>
    </source>
</evidence>